<accession>A0A6I5XSA8</accession>
<protein>
    <recommendedName>
        <fullName evidence="3 6">Flagellar basal body rod protein FlgB</fullName>
    </recommendedName>
</protein>
<dbReference type="PANTHER" id="PTHR30435:SF12">
    <property type="entry name" value="FLAGELLAR BASAL BODY ROD PROTEIN FLGB"/>
    <property type="match status" value="1"/>
</dbReference>
<dbReference type="InterPro" id="IPR001444">
    <property type="entry name" value="Flag_bb_rod_N"/>
</dbReference>
<name>A0A6I5XSA8_PISSA</name>
<organism evidence="7 8">
    <name type="scientific">Piscirickettsia salmonis</name>
    <dbReference type="NCBI Taxonomy" id="1238"/>
    <lineage>
        <taxon>Bacteria</taxon>
        <taxon>Pseudomonadati</taxon>
        <taxon>Pseudomonadota</taxon>
        <taxon>Gammaproteobacteria</taxon>
        <taxon>Thiotrichales</taxon>
        <taxon>Piscirickettsiaceae</taxon>
        <taxon>Piscirickettsia</taxon>
    </lineage>
</organism>
<evidence type="ECO:0000313" key="7">
    <source>
        <dbReference type="EMBL" id="ALB23100.1"/>
    </source>
</evidence>
<comment type="subunit">
    <text evidence="6">The basal body constitutes a major portion of the flagellar organelle and consists of a number of rings mounted on a central rod.</text>
</comment>
<dbReference type="GO" id="GO:0071978">
    <property type="term" value="P:bacterial-type flagellum-dependent swarming motility"/>
    <property type="evidence" value="ECO:0007669"/>
    <property type="project" value="TreeGrafter"/>
</dbReference>
<dbReference type="SMR" id="A0A6I5XSA8"/>
<dbReference type="OrthoDB" id="9788334at2"/>
<evidence type="ECO:0000256" key="1">
    <source>
        <dbReference type="ARBA" id="ARBA00004117"/>
    </source>
</evidence>
<keyword evidence="7" id="KW-0969">Cilium</keyword>
<evidence type="ECO:0000256" key="3">
    <source>
        <dbReference type="ARBA" id="ARBA00014376"/>
    </source>
</evidence>
<dbReference type="RefSeq" id="WP_027242994.1">
    <property type="nucleotide sequence ID" value="NZ_CP012508.1"/>
</dbReference>
<sequence length="132" mass="14961">MISFDKVVGVHENALYLRNQRLKTLSDNLANSDTPHYKAKDFNFNQALKNATAPVDRDIHLSRTNARHIKLSVAFSGIDLKYRNPFQPALDGNTVELEVEQAKFAENAMRYQATLSFLGKKFSGIKNAFKDE</sequence>
<dbReference type="Proteomes" id="UP000029558">
    <property type="component" value="Chromosome"/>
</dbReference>
<dbReference type="EMBL" id="CP012508">
    <property type="protein sequence ID" value="ALB23100.1"/>
    <property type="molecule type" value="Genomic_DNA"/>
</dbReference>
<dbReference type="InterPro" id="IPR006300">
    <property type="entry name" value="FlgB"/>
</dbReference>
<evidence type="ECO:0000313" key="8">
    <source>
        <dbReference type="Proteomes" id="UP000029558"/>
    </source>
</evidence>
<evidence type="ECO:0000256" key="5">
    <source>
        <dbReference type="ARBA" id="ARBA00024934"/>
    </source>
</evidence>
<dbReference type="Pfam" id="PF00460">
    <property type="entry name" value="Flg_bb_rod"/>
    <property type="match status" value="1"/>
</dbReference>
<keyword evidence="4 6" id="KW-0975">Bacterial flagellum</keyword>
<dbReference type="PIRSF" id="PIRSF002889">
    <property type="entry name" value="Rod_FlgB"/>
    <property type="match status" value="1"/>
</dbReference>
<evidence type="ECO:0000256" key="4">
    <source>
        <dbReference type="ARBA" id="ARBA00023143"/>
    </source>
</evidence>
<proteinExistence type="inferred from homology"/>
<dbReference type="InterPro" id="IPR019776">
    <property type="entry name" value="Flagellar_basal_body_rod_CS"/>
</dbReference>
<dbReference type="AlphaFoldDB" id="A0A6I5XSA8"/>
<keyword evidence="7" id="KW-0966">Cell projection</keyword>
<dbReference type="PROSITE" id="PS00588">
    <property type="entry name" value="FLAGELLA_BB_ROD"/>
    <property type="match status" value="1"/>
</dbReference>
<evidence type="ECO:0000256" key="2">
    <source>
        <dbReference type="ARBA" id="ARBA00009677"/>
    </source>
</evidence>
<keyword evidence="7" id="KW-0282">Flagellum</keyword>
<reference evidence="7 8" key="1">
    <citation type="journal article" date="2014" name="Genome Announc.">
        <title>Comparative Genome Analysis of Two Isolates of the Fish Pathogen Piscirickettsia salmonis from Different Hosts Reveals Major Differences in Virulence-Associated Secretion Systems.</title>
        <authorList>
            <person name="Bohle H."/>
            <person name="Henriquez P."/>
            <person name="Grothusen H."/>
            <person name="Navas E."/>
            <person name="Sandoval A."/>
            <person name="Bustamante F."/>
            <person name="Bustos P."/>
            <person name="Mancilla M."/>
        </authorList>
    </citation>
    <scope>NUCLEOTIDE SEQUENCE [LARGE SCALE GENOMIC DNA]</scope>
    <source>
        <strain evidence="8">B1-32597</strain>
    </source>
</reference>
<evidence type="ECO:0000256" key="6">
    <source>
        <dbReference type="PIRNR" id="PIRNR002889"/>
    </source>
</evidence>
<dbReference type="NCBIfam" id="TIGR01396">
    <property type="entry name" value="FlgB"/>
    <property type="match status" value="1"/>
</dbReference>
<comment type="function">
    <text evidence="5 6">Structural component of flagellum, the bacterial motility apparatus. Part of the rod structure of flagellar basal body.</text>
</comment>
<gene>
    <name evidence="7" type="primary">flgB</name>
    <name evidence="7" type="ORF">KU39_1920</name>
</gene>
<dbReference type="GO" id="GO:0030694">
    <property type="term" value="C:bacterial-type flagellum basal body, rod"/>
    <property type="evidence" value="ECO:0007669"/>
    <property type="project" value="InterPro"/>
</dbReference>
<comment type="subcellular location">
    <subcellularLocation>
        <location evidence="1 6">Bacterial flagellum basal body</location>
    </subcellularLocation>
</comment>
<comment type="similarity">
    <text evidence="2 6">Belongs to the flagella basal body rod proteins family.</text>
</comment>
<dbReference type="PANTHER" id="PTHR30435">
    <property type="entry name" value="FLAGELLAR PROTEIN"/>
    <property type="match status" value="1"/>
</dbReference>